<evidence type="ECO:0000313" key="1">
    <source>
        <dbReference type="EMBL" id="MPM57399.1"/>
    </source>
</evidence>
<dbReference type="EMBL" id="VSSQ01016248">
    <property type="protein sequence ID" value="MPM57399.1"/>
    <property type="molecule type" value="Genomic_DNA"/>
</dbReference>
<comment type="caution">
    <text evidence="1">The sequence shown here is derived from an EMBL/GenBank/DDBJ whole genome shotgun (WGS) entry which is preliminary data.</text>
</comment>
<proteinExistence type="predicted"/>
<organism evidence="1">
    <name type="scientific">bioreactor metagenome</name>
    <dbReference type="NCBI Taxonomy" id="1076179"/>
    <lineage>
        <taxon>unclassified sequences</taxon>
        <taxon>metagenomes</taxon>
        <taxon>ecological metagenomes</taxon>
    </lineage>
</organism>
<protein>
    <submittedName>
        <fullName evidence="1">Uncharacterized protein</fullName>
    </submittedName>
</protein>
<name>A0A645AWC0_9ZZZZ</name>
<sequence>MSTYGVAPEGVDFILNLFVHLRGVEEYRIIILLCKLGLAKIVEKVVIPAMAVNNDNLFKAIA</sequence>
<accession>A0A645AWC0</accession>
<gene>
    <name evidence="1" type="ORF">SDC9_104221</name>
</gene>
<dbReference type="AlphaFoldDB" id="A0A645AWC0"/>
<reference evidence="1" key="1">
    <citation type="submission" date="2019-08" db="EMBL/GenBank/DDBJ databases">
        <authorList>
            <person name="Kucharzyk K."/>
            <person name="Murdoch R.W."/>
            <person name="Higgins S."/>
            <person name="Loffler F."/>
        </authorList>
    </citation>
    <scope>NUCLEOTIDE SEQUENCE</scope>
</reference>